<keyword evidence="2" id="KW-1185">Reference proteome</keyword>
<protein>
    <submittedName>
        <fullName evidence="1">Uncharacterized protein</fullName>
    </submittedName>
</protein>
<accession>A0ABP8NC21</accession>
<dbReference type="EMBL" id="BAABGA010000072">
    <property type="protein sequence ID" value="GAA4464812.1"/>
    <property type="molecule type" value="Genomic_DNA"/>
</dbReference>
<sequence length="85" mass="9253">MISSKRDEISAALDFGSIGTADALDRSRFNSIQSETTIDRFQSNFAFSERVLVGCRESDNIGNASCAANGSIGDVRCFRDRQVVV</sequence>
<organism evidence="1 2">
    <name type="scientific">Novipirellula rosea</name>
    <dbReference type="NCBI Taxonomy" id="1031540"/>
    <lineage>
        <taxon>Bacteria</taxon>
        <taxon>Pseudomonadati</taxon>
        <taxon>Planctomycetota</taxon>
        <taxon>Planctomycetia</taxon>
        <taxon>Pirellulales</taxon>
        <taxon>Pirellulaceae</taxon>
        <taxon>Novipirellula</taxon>
    </lineage>
</organism>
<gene>
    <name evidence="1" type="ORF">GCM10023156_51690</name>
</gene>
<evidence type="ECO:0000313" key="2">
    <source>
        <dbReference type="Proteomes" id="UP001500840"/>
    </source>
</evidence>
<comment type="caution">
    <text evidence="1">The sequence shown here is derived from an EMBL/GenBank/DDBJ whole genome shotgun (WGS) entry which is preliminary data.</text>
</comment>
<name>A0ABP8NC21_9BACT</name>
<dbReference type="Proteomes" id="UP001500840">
    <property type="component" value="Unassembled WGS sequence"/>
</dbReference>
<reference evidence="2" key="1">
    <citation type="journal article" date="2019" name="Int. J. Syst. Evol. Microbiol.">
        <title>The Global Catalogue of Microorganisms (GCM) 10K type strain sequencing project: providing services to taxonomists for standard genome sequencing and annotation.</title>
        <authorList>
            <consortium name="The Broad Institute Genomics Platform"/>
            <consortium name="The Broad Institute Genome Sequencing Center for Infectious Disease"/>
            <person name="Wu L."/>
            <person name="Ma J."/>
        </authorList>
    </citation>
    <scope>NUCLEOTIDE SEQUENCE [LARGE SCALE GENOMIC DNA]</scope>
    <source>
        <strain evidence="2">JCM 17759</strain>
    </source>
</reference>
<proteinExistence type="predicted"/>
<evidence type="ECO:0000313" key="1">
    <source>
        <dbReference type="EMBL" id="GAA4464812.1"/>
    </source>
</evidence>